<protein>
    <recommendedName>
        <fullName evidence="3">STAS/SEC14 domain-containing protein</fullName>
    </recommendedName>
</protein>
<evidence type="ECO:0000313" key="2">
    <source>
        <dbReference type="Proteomes" id="UP000217895"/>
    </source>
</evidence>
<gene>
    <name evidence="1" type="ORF">NIES2135_16520</name>
</gene>
<dbReference type="AlphaFoldDB" id="A0A1Z4JDG2"/>
<evidence type="ECO:0008006" key="3">
    <source>
        <dbReference type="Google" id="ProtNLM"/>
    </source>
</evidence>
<proteinExistence type="predicted"/>
<dbReference type="Proteomes" id="UP000217895">
    <property type="component" value="Chromosome"/>
</dbReference>
<reference evidence="1 2" key="1">
    <citation type="submission" date="2017-06" db="EMBL/GenBank/DDBJ databases">
        <title>Genome sequencing of cyanobaciteial culture collection at National Institute for Environmental Studies (NIES).</title>
        <authorList>
            <person name="Hirose Y."/>
            <person name="Shimura Y."/>
            <person name="Fujisawa T."/>
            <person name="Nakamura Y."/>
            <person name="Kawachi M."/>
        </authorList>
    </citation>
    <scope>NUCLEOTIDE SEQUENCE [LARGE SCALE GENOMIC DNA]</scope>
    <source>
        <strain evidence="1 2">NIES-2135</strain>
    </source>
</reference>
<dbReference type="EMBL" id="AP018203">
    <property type="protein sequence ID" value="BAY54834.1"/>
    <property type="molecule type" value="Genomic_DNA"/>
</dbReference>
<accession>A0A1Z4JDG2</accession>
<keyword evidence="2" id="KW-1185">Reference proteome</keyword>
<name>A0A1Z4JDG2_LEPBY</name>
<sequence>MTHTDIRQRAIELIQQLPPERLNDVVHWLESLSSTDETALIEIIQRRLPPHEQQRLNELRDRSEQALLNETEQQEYITYADRLEQQNVDRLEALIKLAKLRNIDVPTLNQQFCVEPYAS</sequence>
<evidence type="ECO:0000313" key="1">
    <source>
        <dbReference type="EMBL" id="BAY54834.1"/>
    </source>
</evidence>
<organism evidence="1 2">
    <name type="scientific">Leptolyngbya boryana NIES-2135</name>
    <dbReference type="NCBI Taxonomy" id="1973484"/>
    <lineage>
        <taxon>Bacteria</taxon>
        <taxon>Bacillati</taxon>
        <taxon>Cyanobacteriota</taxon>
        <taxon>Cyanophyceae</taxon>
        <taxon>Leptolyngbyales</taxon>
        <taxon>Leptolyngbyaceae</taxon>
        <taxon>Leptolyngbya group</taxon>
        <taxon>Leptolyngbya</taxon>
    </lineage>
</organism>